<dbReference type="Proteomes" id="UP000000245">
    <property type="component" value="Chromosome"/>
</dbReference>
<protein>
    <submittedName>
        <fullName evidence="2">Uncharacterized protein</fullName>
    </submittedName>
</protein>
<proteinExistence type="predicted"/>
<dbReference type="EMBL" id="CP000697">
    <property type="protein sequence ID" value="ABQ30944.1"/>
    <property type="molecule type" value="Genomic_DNA"/>
</dbReference>
<sequence length="262" mass="27948">MAERRHPRPLRRPGLLRAALAGIVLAACGIASARAAGPTVCIDRANPMQRVDRALTAAIGRLDGVAPRIVSIDTRDGTDALNAKKPRFFSMLARQRCDLVMGFPVETGDPALPPGVAATHPYVKTGFVIAGEAPPPAFSRLAPGTQVGVVYLTVPTTYFGAGPGARLAEHQYSTPAHVLAALKRHEIAYALLWQPLLEQALARDGMHLHQRALRQPHANWSVVALYAPTASGRAAARRFDAALAHLAKDGTLARLVAPYHTP</sequence>
<evidence type="ECO:0000313" key="2">
    <source>
        <dbReference type="EMBL" id="ABQ30944.1"/>
    </source>
</evidence>
<name>A5FZB2_ACICJ</name>
<accession>A5FZB2</accession>
<feature type="chain" id="PRO_5002681361" evidence="1">
    <location>
        <begin position="36"/>
        <end position="262"/>
    </location>
</feature>
<dbReference type="PROSITE" id="PS51257">
    <property type="entry name" value="PROKAR_LIPOPROTEIN"/>
    <property type="match status" value="1"/>
</dbReference>
<dbReference type="AlphaFoldDB" id="A5FZB2"/>
<dbReference type="STRING" id="349163.Acry_1740"/>
<keyword evidence="1" id="KW-0732">Signal</keyword>
<dbReference type="RefSeq" id="WP_011942455.1">
    <property type="nucleotide sequence ID" value="NC_009484.1"/>
</dbReference>
<feature type="signal peptide" evidence="1">
    <location>
        <begin position="1"/>
        <end position="35"/>
    </location>
</feature>
<dbReference type="HOGENOM" id="CLU_1060170_0_0_5"/>
<dbReference type="Gene3D" id="3.40.190.10">
    <property type="entry name" value="Periplasmic binding protein-like II"/>
    <property type="match status" value="2"/>
</dbReference>
<evidence type="ECO:0000313" key="3">
    <source>
        <dbReference type="Proteomes" id="UP000000245"/>
    </source>
</evidence>
<dbReference type="KEGG" id="acr:Acry_1740"/>
<organism evidence="2 3">
    <name type="scientific">Acidiphilium cryptum (strain JF-5)</name>
    <dbReference type="NCBI Taxonomy" id="349163"/>
    <lineage>
        <taxon>Bacteria</taxon>
        <taxon>Pseudomonadati</taxon>
        <taxon>Pseudomonadota</taxon>
        <taxon>Alphaproteobacteria</taxon>
        <taxon>Acetobacterales</taxon>
        <taxon>Acidocellaceae</taxon>
        <taxon>Acidiphilium</taxon>
    </lineage>
</organism>
<dbReference type="SUPFAM" id="SSF53850">
    <property type="entry name" value="Periplasmic binding protein-like II"/>
    <property type="match status" value="1"/>
</dbReference>
<evidence type="ECO:0000256" key="1">
    <source>
        <dbReference type="SAM" id="SignalP"/>
    </source>
</evidence>
<reference evidence="2 3" key="1">
    <citation type="submission" date="2007-05" db="EMBL/GenBank/DDBJ databases">
        <title>Complete sequence of chromosome of Acidiphilium cryptum JF-5.</title>
        <authorList>
            <consortium name="US DOE Joint Genome Institute"/>
            <person name="Copeland A."/>
            <person name="Lucas S."/>
            <person name="Lapidus A."/>
            <person name="Barry K."/>
            <person name="Detter J.C."/>
            <person name="Glavina del Rio T."/>
            <person name="Hammon N."/>
            <person name="Israni S."/>
            <person name="Dalin E."/>
            <person name="Tice H."/>
            <person name="Pitluck S."/>
            <person name="Sims D."/>
            <person name="Brettin T."/>
            <person name="Bruce D."/>
            <person name="Han C."/>
            <person name="Schmutz J."/>
            <person name="Larimer F."/>
            <person name="Land M."/>
            <person name="Hauser L."/>
            <person name="Kyrpides N."/>
            <person name="Kim E."/>
            <person name="Magnuson T."/>
            <person name="Richardson P."/>
        </authorList>
    </citation>
    <scope>NUCLEOTIDE SEQUENCE [LARGE SCALE GENOMIC DNA]</scope>
    <source>
        <strain evidence="2 3">JF-5</strain>
    </source>
</reference>
<gene>
    <name evidence="2" type="ordered locus">Acry_1740</name>
</gene>
<keyword evidence="3" id="KW-1185">Reference proteome</keyword>
<dbReference type="eggNOG" id="COG0834">
    <property type="taxonomic scope" value="Bacteria"/>
</dbReference>